<dbReference type="GO" id="GO:0000981">
    <property type="term" value="F:DNA-binding transcription factor activity, RNA polymerase II-specific"/>
    <property type="evidence" value="ECO:0007669"/>
    <property type="project" value="InterPro"/>
</dbReference>
<dbReference type="EMBL" id="KQ964834">
    <property type="protein sequence ID" value="KXN65670.1"/>
    <property type="molecule type" value="Genomic_DNA"/>
</dbReference>
<gene>
    <name evidence="4" type="ORF">CONCODRAFT_80714</name>
</gene>
<dbReference type="PANTHER" id="PTHR31668">
    <property type="entry name" value="GLUCOSE TRANSPORT TRANSCRIPTION REGULATOR RGT1-RELATED-RELATED"/>
    <property type="match status" value="1"/>
</dbReference>
<dbReference type="Gene3D" id="4.10.240.10">
    <property type="entry name" value="Zn(2)-C6 fungal-type DNA-binding domain"/>
    <property type="match status" value="1"/>
</dbReference>
<evidence type="ECO:0000256" key="1">
    <source>
        <dbReference type="ARBA" id="ARBA00023242"/>
    </source>
</evidence>
<dbReference type="CDD" id="cd00067">
    <property type="entry name" value="GAL4"/>
    <property type="match status" value="1"/>
</dbReference>
<evidence type="ECO:0000313" key="4">
    <source>
        <dbReference type="EMBL" id="KXN65670.1"/>
    </source>
</evidence>
<proteinExistence type="predicted"/>
<feature type="domain" description="Zn(2)-C6 fungal-type" evidence="3">
    <location>
        <begin position="33"/>
        <end position="63"/>
    </location>
</feature>
<keyword evidence="1" id="KW-0539">Nucleus</keyword>
<reference evidence="4 5" key="1">
    <citation type="journal article" date="2015" name="Genome Biol. Evol.">
        <title>Phylogenomic analyses indicate that early fungi evolved digesting cell walls of algal ancestors of land plants.</title>
        <authorList>
            <person name="Chang Y."/>
            <person name="Wang S."/>
            <person name="Sekimoto S."/>
            <person name="Aerts A.L."/>
            <person name="Choi C."/>
            <person name="Clum A."/>
            <person name="LaButti K.M."/>
            <person name="Lindquist E.A."/>
            <person name="Yee Ngan C."/>
            <person name="Ohm R.A."/>
            <person name="Salamov A.A."/>
            <person name="Grigoriev I.V."/>
            <person name="Spatafora J.W."/>
            <person name="Berbee M.L."/>
        </authorList>
    </citation>
    <scope>NUCLEOTIDE SEQUENCE [LARGE SCALE GENOMIC DNA]</scope>
    <source>
        <strain evidence="4 5">NRRL 28638</strain>
    </source>
</reference>
<dbReference type="PROSITE" id="PS00463">
    <property type="entry name" value="ZN2_CY6_FUNGAL_1"/>
    <property type="match status" value="1"/>
</dbReference>
<dbReference type="SUPFAM" id="SSF57701">
    <property type="entry name" value="Zn2/Cys6 DNA-binding domain"/>
    <property type="match status" value="1"/>
</dbReference>
<sequence length="254" mass="28697">MNFNNNTAPAHQKIPINCMKETLLPYKLIYSSPCDSCRKNRIKCDRDPKECAHCKRKGVKCTYLYTRKKRGPKGKLHHLMQQFETTLKSKDEEVPIAQIQTQHIVSNNVSSKSNSSISSLLNPEPYHHNQSQYGQKAMYDSPPSYSYSYYNSGNIESGRPTLIPSSSASYYEGEKRTSTFYLPSSSSSSLSHDLANYSTAPHHSRLSPSLSSRINSTNQIEQNSSSNGSDLHFIIPRKNSTINTYSNSLYSEFN</sequence>
<dbReference type="InterPro" id="IPR001138">
    <property type="entry name" value="Zn2Cys6_DnaBD"/>
</dbReference>
<dbReference type="InterPro" id="IPR036864">
    <property type="entry name" value="Zn2-C6_fun-type_DNA-bd_sf"/>
</dbReference>
<dbReference type="AlphaFoldDB" id="A0A137NSJ8"/>
<evidence type="ECO:0000313" key="5">
    <source>
        <dbReference type="Proteomes" id="UP000070444"/>
    </source>
</evidence>
<evidence type="ECO:0000256" key="2">
    <source>
        <dbReference type="SAM" id="MobiDB-lite"/>
    </source>
</evidence>
<dbReference type="GO" id="GO:0008270">
    <property type="term" value="F:zinc ion binding"/>
    <property type="evidence" value="ECO:0007669"/>
    <property type="project" value="InterPro"/>
</dbReference>
<feature type="region of interest" description="Disordered" evidence="2">
    <location>
        <begin position="192"/>
        <end position="232"/>
    </location>
</feature>
<evidence type="ECO:0000259" key="3">
    <source>
        <dbReference type="PROSITE" id="PS50048"/>
    </source>
</evidence>
<protein>
    <recommendedName>
        <fullName evidence="3">Zn(2)-C6 fungal-type domain-containing protein</fullName>
    </recommendedName>
</protein>
<dbReference type="OrthoDB" id="3362851at2759"/>
<dbReference type="Pfam" id="PF00172">
    <property type="entry name" value="Zn_clus"/>
    <property type="match status" value="1"/>
</dbReference>
<organism evidence="4 5">
    <name type="scientific">Conidiobolus coronatus (strain ATCC 28846 / CBS 209.66 / NRRL 28638)</name>
    <name type="common">Delacroixia coronata</name>
    <dbReference type="NCBI Taxonomy" id="796925"/>
    <lineage>
        <taxon>Eukaryota</taxon>
        <taxon>Fungi</taxon>
        <taxon>Fungi incertae sedis</taxon>
        <taxon>Zoopagomycota</taxon>
        <taxon>Entomophthoromycotina</taxon>
        <taxon>Entomophthoromycetes</taxon>
        <taxon>Entomophthorales</taxon>
        <taxon>Ancylistaceae</taxon>
        <taxon>Conidiobolus</taxon>
    </lineage>
</organism>
<dbReference type="PROSITE" id="PS50048">
    <property type="entry name" value="ZN2_CY6_FUNGAL_2"/>
    <property type="match status" value="1"/>
</dbReference>
<feature type="compositionally biased region" description="Polar residues" evidence="2">
    <location>
        <begin position="214"/>
        <end position="229"/>
    </location>
</feature>
<keyword evidence="5" id="KW-1185">Reference proteome</keyword>
<dbReference type="InterPro" id="IPR050797">
    <property type="entry name" value="Carb_Metab_Trans_Reg"/>
</dbReference>
<accession>A0A137NSJ8</accession>
<dbReference type="Proteomes" id="UP000070444">
    <property type="component" value="Unassembled WGS sequence"/>
</dbReference>
<name>A0A137NSJ8_CONC2</name>